<proteinExistence type="predicted"/>
<name>A0A9W6TCC3_9STRA</name>
<keyword evidence="3" id="KW-1185">Reference proteome</keyword>
<feature type="compositionally biased region" description="Basic and acidic residues" evidence="1">
    <location>
        <begin position="16"/>
        <end position="46"/>
    </location>
</feature>
<feature type="compositionally biased region" description="Basic and acidic residues" evidence="1">
    <location>
        <begin position="96"/>
        <end position="124"/>
    </location>
</feature>
<feature type="region of interest" description="Disordered" evidence="1">
    <location>
        <begin position="1"/>
        <end position="46"/>
    </location>
</feature>
<organism evidence="2 3">
    <name type="scientific">Phytophthora lilii</name>
    <dbReference type="NCBI Taxonomy" id="2077276"/>
    <lineage>
        <taxon>Eukaryota</taxon>
        <taxon>Sar</taxon>
        <taxon>Stramenopiles</taxon>
        <taxon>Oomycota</taxon>
        <taxon>Peronosporomycetes</taxon>
        <taxon>Peronosporales</taxon>
        <taxon>Peronosporaceae</taxon>
        <taxon>Phytophthora</taxon>
    </lineage>
</organism>
<protein>
    <submittedName>
        <fullName evidence="2">Unnamed protein product</fullName>
    </submittedName>
</protein>
<accession>A0A9W6TCC3</accession>
<dbReference type="Proteomes" id="UP001165083">
    <property type="component" value="Unassembled WGS sequence"/>
</dbReference>
<gene>
    <name evidence="2" type="ORF">Plil01_000145800</name>
</gene>
<dbReference type="EMBL" id="BSXW01000051">
    <property type="protein sequence ID" value="GMF10679.1"/>
    <property type="molecule type" value="Genomic_DNA"/>
</dbReference>
<evidence type="ECO:0000313" key="2">
    <source>
        <dbReference type="EMBL" id="GMF10679.1"/>
    </source>
</evidence>
<sequence>MLALVLAFGHDPTQPGREHGVDGEREHRHDEQPHVDGVQKREAEEQQRVERVLLDVLHEAADGEVSLAVAASEDDVAVVIGEHGGHGVQAEEEDGGHDGHRGDARDGEDAARHAERHGQRDAAGRRCGTKR</sequence>
<evidence type="ECO:0000256" key="1">
    <source>
        <dbReference type="SAM" id="MobiDB-lite"/>
    </source>
</evidence>
<reference evidence="2" key="1">
    <citation type="submission" date="2023-04" db="EMBL/GenBank/DDBJ databases">
        <title>Phytophthora lilii NBRC 32176.</title>
        <authorList>
            <person name="Ichikawa N."/>
            <person name="Sato H."/>
            <person name="Tonouchi N."/>
        </authorList>
    </citation>
    <scope>NUCLEOTIDE SEQUENCE</scope>
    <source>
        <strain evidence="2">NBRC 32176</strain>
    </source>
</reference>
<evidence type="ECO:0000313" key="3">
    <source>
        <dbReference type="Proteomes" id="UP001165083"/>
    </source>
</evidence>
<comment type="caution">
    <text evidence="2">The sequence shown here is derived from an EMBL/GenBank/DDBJ whole genome shotgun (WGS) entry which is preliminary data.</text>
</comment>
<feature type="region of interest" description="Disordered" evidence="1">
    <location>
        <begin position="82"/>
        <end position="131"/>
    </location>
</feature>
<dbReference type="AlphaFoldDB" id="A0A9W6TCC3"/>